<feature type="domain" description="RNase H type-1" evidence="1">
    <location>
        <begin position="49"/>
        <end position="125"/>
    </location>
</feature>
<comment type="caution">
    <text evidence="2">The sequence shown here is derived from an EMBL/GenBank/DDBJ whole genome shotgun (WGS) entry which is preliminary data.</text>
</comment>
<sequence>MNATRIIKRTHHLVESLLKVGIIHADTKRVIYPVAVTWGRPKDRWSKLNTDGALKGCGLAIEGGVICNHIGDVTWGFYDFYGTCFILETELKAMDTGLQLCWQKDVRKVWVEVDSSAVMLLYTQHNKGPWDVQ</sequence>
<gene>
    <name evidence="2" type="ORF">Adt_41031</name>
</gene>
<dbReference type="InterPro" id="IPR002156">
    <property type="entry name" value="RNaseH_domain"/>
</dbReference>
<dbReference type="Proteomes" id="UP001604336">
    <property type="component" value="Unassembled WGS sequence"/>
</dbReference>
<keyword evidence="3" id="KW-1185">Reference proteome</keyword>
<evidence type="ECO:0000259" key="1">
    <source>
        <dbReference type="Pfam" id="PF13456"/>
    </source>
</evidence>
<dbReference type="Pfam" id="PF13456">
    <property type="entry name" value="RVT_3"/>
    <property type="match status" value="1"/>
</dbReference>
<dbReference type="InterPro" id="IPR053151">
    <property type="entry name" value="RNase_H-like"/>
</dbReference>
<dbReference type="InterPro" id="IPR012337">
    <property type="entry name" value="RNaseH-like_sf"/>
</dbReference>
<evidence type="ECO:0000313" key="2">
    <source>
        <dbReference type="EMBL" id="KAL2465180.1"/>
    </source>
</evidence>
<dbReference type="Gene3D" id="3.30.420.10">
    <property type="entry name" value="Ribonuclease H-like superfamily/Ribonuclease H"/>
    <property type="match status" value="1"/>
</dbReference>
<dbReference type="InterPro" id="IPR036397">
    <property type="entry name" value="RNaseH_sf"/>
</dbReference>
<dbReference type="PANTHER" id="PTHR47723:SF19">
    <property type="entry name" value="POLYNUCLEOTIDYL TRANSFERASE, RIBONUCLEASE H-LIKE SUPERFAMILY PROTEIN"/>
    <property type="match status" value="1"/>
</dbReference>
<accession>A0ABD1PMN9</accession>
<reference evidence="3" key="1">
    <citation type="submission" date="2024-07" db="EMBL/GenBank/DDBJ databases">
        <title>Two chromosome-level genome assemblies of Korean endemic species Abeliophyllum distichum and Forsythia ovata (Oleaceae).</title>
        <authorList>
            <person name="Jang H."/>
        </authorList>
    </citation>
    <scope>NUCLEOTIDE SEQUENCE [LARGE SCALE GENOMIC DNA]</scope>
</reference>
<proteinExistence type="predicted"/>
<organism evidence="2 3">
    <name type="scientific">Abeliophyllum distichum</name>
    <dbReference type="NCBI Taxonomy" id="126358"/>
    <lineage>
        <taxon>Eukaryota</taxon>
        <taxon>Viridiplantae</taxon>
        <taxon>Streptophyta</taxon>
        <taxon>Embryophyta</taxon>
        <taxon>Tracheophyta</taxon>
        <taxon>Spermatophyta</taxon>
        <taxon>Magnoliopsida</taxon>
        <taxon>eudicotyledons</taxon>
        <taxon>Gunneridae</taxon>
        <taxon>Pentapetalae</taxon>
        <taxon>asterids</taxon>
        <taxon>lamiids</taxon>
        <taxon>Lamiales</taxon>
        <taxon>Oleaceae</taxon>
        <taxon>Forsythieae</taxon>
        <taxon>Abeliophyllum</taxon>
    </lineage>
</organism>
<protein>
    <submittedName>
        <fullName evidence="2">Ribonuclease h protein</fullName>
    </submittedName>
</protein>
<dbReference type="SUPFAM" id="SSF53098">
    <property type="entry name" value="Ribonuclease H-like"/>
    <property type="match status" value="1"/>
</dbReference>
<dbReference type="AlphaFoldDB" id="A0ABD1PMN9"/>
<dbReference type="InterPro" id="IPR044730">
    <property type="entry name" value="RNase_H-like_dom_plant"/>
</dbReference>
<dbReference type="PANTHER" id="PTHR47723">
    <property type="entry name" value="OS05G0353850 PROTEIN"/>
    <property type="match status" value="1"/>
</dbReference>
<name>A0ABD1PMN9_9LAMI</name>
<evidence type="ECO:0000313" key="3">
    <source>
        <dbReference type="Proteomes" id="UP001604336"/>
    </source>
</evidence>
<dbReference type="EMBL" id="JBFOLK010000013">
    <property type="protein sequence ID" value="KAL2465180.1"/>
    <property type="molecule type" value="Genomic_DNA"/>
</dbReference>
<dbReference type="CDD" id="cd06222">
    <property type="entry name" value="RNase_H_like"/>
    <property type="match status" value="1"/>
</dbReference>